<gene>
    <name evidence="3" type="ORF">FOE78_00985</name>
</gene>
<evidence type="ECO:0000313" key="4">
    <source>
        <dbReference type="Proteomes" id="UP000319263"/>
    </source>
</evidence>
<dbReference type="OrthoDB" id="9795587at2"/>
<dbReference type="PANTHER" id="PTHR19372">
    <property type="entry name" value="SULFITE REDUCTASE"/>
    <property type="match status" value="1"/>
</dbReference>
<dbReference type="EMBL" id="CP041692">
    <property type="protein sequence ID" value="QDP98497.1"/>
    <property type="molecule type" value="Genomic_DNA"/>
</dbReference>
<keyword evidence="4" id="KW-1185">Reference proteome</keyword>
<dbReference type="GO" id="GO:0043546">
    <property type="term" value="F:molybdopterin cofactor binding"/>
    <property type="evidence" value="ECO:0007669"/>
    <property type="project" value="TreeGrafter"/>
</dbReference>
<dbReference type="KEGG" id="mik:FOE78_00985"/>
<dbReference type="GO" id="GO:0006790">
    <property type="term" value="P:sulfur compound metabolic process"/>
    <property type="evidence" value="ECO:0007669"/>
    <property type="project" value="TreeGrafter"/>
</dbReference>
<protein>
    <submittedName>
        <fullName evidence="3">Molybdopterin-dependent oxidoreductase</fullName>
    </submittedName>
</protein>
<dbReference type="SUPFAM" id="SSF81296">
    <property type="entry name" value="E set domains"/>
    <property type="match status" value="1"/>
</dbReference>
<dbReference type="InterPro" id="IPR014756">
    <property type="entry name" value="Ig_E-set"/>
</dbReference>
<dbReference type="PANTHER" id="PTHR19372:SF7">
    <property type="entry name" value="SULFITE OXIDASE, MITOCHONDRIAL"/>
    <property type="match status" value="1"/>
</dbReference>
<name>A0A516Q4X8_9ACTN</name>
<proteinExistence type="predicted"/>
<keyword evidence="1" id="KW-0472">Membrane</keyword>
<dbReference type="InterPro" id="IPR000572">
    <property type="entry name" value="OxRdtase_Mopterin-bd_dom"/>
</dbReference>
<dbReference type="GO" id="GO:0008482">
    <property type="term" value="F:sulfite oxidase activity"/>
    <property type="evidence" value="ECO:0007669"/>
    <property type="project" value="TreeGrafter"/>
</dbReference>
<evidence type="ECO:0000256" key="1">
    <source>
        <dbReference type="SAM" id="Phobius"/>
    </source>
</evidence>
<reference evidence="3 4" key="1">
    <citation type="submission" date="2019-07" db="EMBL/GenBank/DDBJ databases">
        <title>Microlunatus dokdonensis sp. nov. isolated from the rhizospheric soil of the wild plant Elymus tsukushiensis.</title>
        <authorList>
            <person name="Ghim S.-Y."/>
            <person name="Hwang Y.-J."/>
            <person name="Son J.-S."/>
            <person name="Shin J.-H."/>
        </authorList>
    </citation>
    <scope>NUCLEOTIDE SEQUENCE [LARGE SCALE GENOMIC DNA]</scope>
    <source>
        <strain evidence="3 4">KUDC0627</strain>
    </source>
</reference>
<evidence type="ECO:0000259" key="2">
    <source>
        <dbReference type="Pfam" id="PF00174"/>
    </source>
</evidence>
<dbReference type="Gene3D" id="3.90.420.10">
    <property type="entry name" value="Oxidoreductase, molybdopterin-binding domain"/>
    <property type="match status" value="1"/>
</dbReference>
<evidence type="ECO:0000313" key="3">
    <source>
        <dbReference type="EMBL" id="QDP98497.1"/>
    </source>
</evidence>
<feature type="domain" description="Oxidoreductase molybdopterin-binding" evidence="2">
    <location>
        <begin position="112"/>
        <end position="265"/>
    </location>
</feature>
<organism evidence="3 4">
    <name type="scientific">Microlunatus elymi</name>
    <dbReference type="NCBI Taxonomy" id="2596828"/>
    <lineage>
        <taxon>Bacteria</taxon>
        <taxon>Bacillati</taxon>
        <taxon>Actinomycetota</taxon>
        <taxon>Actinomycetes</taxon>
        <taxon>Propionibacteriales</taxon>
        <taxon>Propionibacteriaceae</taxon>
        <taxon>Microlunatus</taxon>
    </lineage>
</organism>
<dbReference type="SUPFAM" id="SSF56524">
    <property type="entry name" value="Oxidoreductase molybdopterin-binding domain"/>
    <property type="match status" value="1"/>
</dbReference>
<dbReference type="InterPro" id="IPR036374">
    <property type="entry name" value="OxRdtase_Mopterin-bd_sf"/>
</dbReference>
<dbReference type="Proteomes" id="UP000319263">
    <property type="component" value="Chromosome"/>
</dbReference>
<keyword evidence="1" id="KW-1133">Transmembrane helix</keyword>
<dbReference type="GO" id="GO:0020037">
    <property type="term" value="F:heme binding"/>
    <property type="evidence" value="ECO:0007669"/>
    <property type="project" value="TreeGrafter"/>
</dbReference>
<dbReference type="Gene3D" id="2.60.40.650">
    <property type="match status" value="1"/>
</dbReference>
<sequence>MVVAYLVLRLLITRLHRVEAPPSVPATREMTADRRHFLILTGAIAAGSLIIGGGSRVLASGKSLALQARSMIKLPAAAEPAPPVPAGANLKINNLTPYMTANDNFYRVDTALTVPIVNPTDWTLRITGMVEREVTISWQELLKLPLSEFYVTLTCVSNEVGGNLAGNARWLGYPLRELLSRAGPKPGADMVLSRSVDGFTAGSPLSALTDPHRDAIIAIGMNGEPLPAEHGFPARLVVPGLYGYVSATKWVKELKVTTYADDQAYWTPLGWSARGPIKLASRIDTPTGAVNAGRVAVAGVAWAQHTGISKVEVRVDSQPWRTARLAATVSADTWRQWVYEWDAAPGDHQLTVRATDADGNLQTAASAPPAPDGATGWHTVNVRVR</sequence>
<dbReference type="AlphaFoldDB" id="A0A516Q4X8"/>
<accession>A0A516Q4X8</accession>
<feature type="transmembrane region" description="Helical" evidence="1">
    <location>
        <begin position="37"/>
        <end position="59"/>
    </location>
</feature>
<keyword evidence="1" id="KW-0812">Transmembrane</keyword>
<dbReference type="Pfam" id="PF00174">
    <property type="entry name" value="Oxidored_molyb"/>
    <property type="match status" value="1"/>
</dbReference>